<comment type="caution">
    <text evidence="3">The sequence shown here is derived from an EMBL/GenBank/DDBJ whole genome shotgun (WGS) entry which is preliminary data.</text>
</comment>
<gene>
    <name evidence="3" type="ORF">FHR75_004340</name>
</gene>
<comment type="similarity">
    <text evidence="1">Belongs to the bacterial solute-binding protein SsuA/TauA family.</text>
</comment>
<dbReference type="Gene3D" id="3.40.190.10">
    <property type="entry name" value="Periplasmic binding protein-like II"/>
    <property type="match status" value="2"/>
</dbReference>
<dbReference type="PANTHER" id="PTHR30024">
    <property type="entry name" value="ALIPHATIC SULFONATES-BINDING PROTEIN-RELATED"/>
    <property type="match status" value="1"/>
</dbReference>
<dbReference type="AlphaFoldDB" id="A0A7W4XYX5"/>
<accession>A0A7W4XYX5</accession>
<dbReference type="EMBL" id="JACHVY010000009">
    <property type="protein sequence ID" value="MBB2903498.1"/>
    <property type="molecule type" value="Genomic_DNA"/>
</dbReference>
<protein>
    <submittedName>
        <fullName evidence="3">Sulfonate transport system substrate-binding protein</fullName>
    </submittedName>
</protein>
<evidence type="ECO:0000256" key="1">
    <source>
        <dbReference type="ARBA" id="ARBA00010742"/>
    </source>
</evidence>
<dbReference type="InterPro" id="IPR001638">
    <property type="entry name" value="Solute-binding_3/MltF_N"/>
</dbReference>
<reference evidence="3 4" key="1">
    <citation type="submission" date="2020-08" db="EMBL/GenBank/DDBJ databases">
        <title>The Agave Microbiome: Exploring the role of microbial communities in plant adaptations to desert environments.</title>
        <authorList>
            <person name="Partida-Martinez L.P."/>
        </authorList>
    </citation>
    <scope>NUCLEOTIDE SEQUENCE [LARGE SCALE GENOMIC DNA]</scope>
    <source>
        <strain evidence="3 4">AS2.23</strain>
    </source>
</reference>
<dbReference type="PROSITE" id="PS51318">
    <property type="entry name" value="TAT"/>
    <property type="match status" value="1"/>
</dbReference>
<evidence type="ECO:0000313" key="3">
    <source>
        <dbReference type="EMBL" id="MBB2903498.1"/>
    </source>
</evidence>
<sequence length="333" mass="32963">MDQGPTRRRVLAGAAGSITAGLLAACAGGTATGGAGTASAGAGGLRVGPLSTQNTLTLTQASGLLAEHLEGAGGSVTFSTPFAAFSPAAEALAAGQVDMSSGSSTALVTALQGDPDLVVFAVERNDGDTQGIVAAAGSGITTIADLAGRSVAVNRGGTGDYLLRTALATQGLTIEDVTPVHLGPADAATAFSSGQVDAWATWDQFLVTAQHLEGTVTVTLARDVAATNRTVHVVRRAYLDADPAGVAAAYDALVEQAGRVRADPSILVDAYRGAGASPEIADALGALTPPTVVPADAAFLTELQQVADFYAAQGLTPAPTDVTTAVVDATALP</sequence>
<dbReference type="CDD" id="cd01008">
    <property type="entry name" value="PBP2_NrtA_SsuA_CpmA_like"/>
    <property type="match status" value="1"/>
</dbReference>
<dbReference type="PROSITE" id="PS51257">
    <property type="entry name" value="PROKAR_LIPOPROTEIN"/>
    <property type="match status" value="1"/>
</dbReference>
<feature type="domain" description="Solute-binding protein family 3/N-terminal" evidence="2">
    <location>
        <begin position="44"/>
        <end position="275"/>
    </location>
</feature>
<dbReference type="SMART" id="SM00062">
    <property type="entry name" value="PBPb"/>
    <property type="match status" value="1"/>
</dbReference>
<evidence type="ECO:0000259" key="2">
    <source>
        <dbReference type="SMART" id="SM00062"/>
    </source>
</evidence>
<dbReference type="Pfam" id="PF09084">
    <property type="entry name" value="NMT1"/>
    <property type="match status" value="1"/>
</dbReference>
<organism evidence="3 4">
    <name type="scientific">Kineococcus radiotolerans</name>
    <dbReference type="NCBI Taxonomy" id="131568"/>
    <lineage>
        <taxon>Bacteria</taxon>
        <taxon>Bacillati</taxon>
        <taxon>Actinomycetota</taxon>
        <taxon>Actinomycetes</taxon>
        <taxon>Kineosporiales</taxon>
        <taxon>Kineosporiaceae</taxon>
        <taxon>Kineococcus</taxon>
    </lineage>
</organism>
<proteinExistence type="inferred from homology"/>
<dbReference type="PANTHER" id="PTHR30024:SF42">
    <property type="entry name" value="ALIPHATIC SULFONATES-BINDING PROTEIN-RELATED"/>
    <property type="match status" value="1"/>
</dbReference>
<dbReference type="Proteomes" id="UP000533269">
    <property type="component" value="Unassembled WGS sequence"/>
</dbReference>
<dbReference type="InterPro" id="IPR015168">
    <property type="entry name" value="SsuA/THI5"/>
</dbReference>
<dbReference type="InterPro" id="IPR006311">
    <property type="entry name" value="TAT_signal"/>
</dbReference>
<evidence type="ECO:0000313" key="4">
    <source>
        <dbReference type="Proteomes" id="UP000533269"/>
    </source>
</evidence>
<dbReference type="SUPFAM" id="SSF53850">
    <property type="entry name" value="Periplasmic binding protein-like II"/>
    <property type="match status" value="1"/>
</dbReference>
<name>A0A7W4XYX5_KINRA</name>
<reference evidence="3 4" key="2">
    <citation type="submission" date="2020-08" db="EMBL/GenBank/DDBJ databases">
        <authorList>
            <person name="Partida-Martinez L."/>
            <person name="Huntemann M."/>
            <person name="Clum A."/>
            <person name="Wang J."/>
            <person name="Palaniappan K."/>
            <person name="Ritter S."/>
            <person name="Chen I.-M."/>
            <person name="Stamatis D."/>
            <person name="Reddy T."/>
            <person name="O'Malley R."/>
            <person name="Daum C."/>
            <person name="Shapiro N."/>
            <person name="Ivanova N."/>
            <person name="Kyrpides N."/>
            <person name="Woyke T."/>
        </authorList>
    </citation>
    <scope>NUCLEOTIDE SEQUENCE [LARGE SCALE GENOMIC DNA]</scope>
    <source>
        <strain evidence="3 4">AS2.23</strain>
    </source>
</reference>
<dbReference type="RefSeq" id="WP_183393101.1">
    <property type="nucleotide sequence ID" value="NZ_JACHVY010000009.1"/>
</dbReference>